<dbReference type="EMBL" id="CAKOAT010358043">
    <property type="protein sequence ID" value="CAH8363351.1"/>
    <property type="molecule type" value="Genomic_DNA"/>
</dbReference>
<sequence>MYPRTKPCGGRRPRPSTFRRKKKRGLSNLLPAGRELRFKRFLRKKKSTLATTCTIPCLHGPPLVMKEMSSLTISTNPCLDAPLKMSSPHDVTTTTTTMPQSPSSVAQLSSDQF</sequence>
<organism evidence="2 3">
    <name type="scientific">Eruca vesicaria subsp. sativa</name>
    <name type="common">Garden rocket</name>
    <name type="synonym">Eruca sativa</name>
    <dbReference type="NCBI Taxonomy" id="29727"/>
    <lineage>
        <taxon>Eukaryota</taxon>
        <taxon>Viridiplantae</taxon>
        <taxon>Streptophyta</taxon>
        <taxon>Embryophyta</taxon>
        <taxon>Tracheophyta</taxon>
        <taxon>Spermatophyta</taxon>
        <taxon>Magnoliopsida</taxon>
        <taxon>eudicotyledons</taxon>
        <taxon>Gunneridae</taxon>
        <taxon>Pentapetalae</taxon>
        <taxon>rosids</taxon>
        <taxon>malvids</taxon>
        <taxon>Brassicales</taxon>
        <taxon>Brassicaceae</taxon>
        <taxon>Brassiceae</taxon>
        <taxon>Eruca</taxon>
    </lineage>
</organism>
<dbReference type="AlphaFoldDB" id="A0ABC8KVT7"/>
<comment type="caution">
    <text evidence="2">The sequence shown here is derived from an EMBL/GenBank/DDBJ whole genome shotgun (WGS) entry which is preliminary data.</text>
</comment>
<keyword evidence="3" id="KW-1185">Reference proteome</keyword>
<feature type="compositionally biased region" description="Polar residues" evidence="1">
    <location>
        <begin position="98"/>
        <end position="113"/>
    </location>
</feature>
<accession>A0ABC8KVT7</accession>
<evidence type="ECO:0000313" key="3">
    <source>
        <dbReference type="Proteomes" id="UP001642260"/>
    </source>
</evidence>
<feature type="compositionally biased region" description="Basic residues" evidence="1">
    <location>
        <begin position="9"/>
        <end position="25"/>
    </location>
</feature>
<proteinExistence type="predicted"/>
<protein>
    <submittedName>
        <fullName evidence="2">Uncharacterized protein</fullName>
    </submittedName>
</protein>
<reference evidence="2 3" key="1">
    <citation type="submission" date="2022-03" db="EMBL/GenBank/DDBJ databases">
        <authorList>
            <person name="Macdonald S."/>
            <person name="Ahmed S."/>
            <person name="Newling K."/>
        </authorList>
    </citation>
    <scope>NUCLEOTIDE SEQUENCE [LARGE SCALE GENOMIC DNA]</scope>
</reference>
<feature type="region of interest" description="Disordered" evidence="1">
    <location>
        <begin position="1"/>
        <end position="25"/>
    </location>
</feature>
<evidence type="ECO:0000313" key="2">
    <source>
        <dbReference type="EMBL" id="CAH8363351.1"/>
    </source>
</evidence>
<evidence type="ECO:0000256" key="1">
    <source>
        <dbReference type="SAM" id="MobiDB-lite"/>
    </source>
</evidence>
<feature type="region of interest" description="Disordered" evidence="1">
    <location>
        <begin position="84"/>
        <end position="113"/>
    </location>
</feature>
<name>A0ABC8KVT7_ERUVS</name>
<dbReference type="Proteomes" id="UP001642260">
    <property type="component" value="Unassembled WGS sequence"/>
</dbReference>
<gene>
    <name evidence="2" type="ORF">ERUC_LOCUS29107</name>
</gene>